<keyword evidence="2" id="KW-1185">Reference proteome</keyword>
<comment type="caution">
    <text evidence="1">The sequence shown here is derived from an EMBL/GenBank/DDBJ whole genome shotgun (WGS) entry which is preliminary data.</text>
</comment>
<proteinExistence type="predicted"/>
<evidence type="ECO:0000313" key="1">
    <source>
        <dbReference type="EMBL" id="MBD1602276.1"/>
    </source>
</evidence>
<dbReference type="RefSeq" id="WP_190427067.1">
    <property type="nucleotide sequence ID" value="NZ_JAAOCA010000061.1"/>
</dbReference>
<reference evidence="1 2" key="1">
    <citation type="journal article" date="2020" name="Insects">
        <title>Bacteria Belonging to Pseudomonas typographi sp. nov. from the Bark Beetle Ips typographus Have Genomic Potential to Aid in the Host Ecology.</title>
        <authorList>
            <person name="Peral-Aranega E."/>
            <person name="Saati-Santamaria Z."/>
            <person name="Kolarik M."/>
            <person name="Rivas R."/>
            <person name="Garcia-Fraile P."/>
        </authorList>
    </citation>
    <scope>NUCLEOTIDE SEQUENCE [LARGE SCALE GENOMIC DNA]</scope>
    <source>
        <strain evidence="1 2">CA3A</strain>
    </source>
</reference>
<accession>A0ABR7Z9N4</accession>
<gene>
    <name evidence="1" type="ORF">HAQ05_26715</name>
</gene>
<dbReference type="Pfam" id="PF24233">
    <property type="entry name" value="DUF7446"/>
    <property type="match status" value="1"/>
</dbReference>
<sequence length="74" mass="7999">MSKRIRLGVTALNGRIIAGFENATGTQITEGSRQDVTSDFMKALIDKAEHHGGTFEIAGAGEKWDVIVKKEPAQ</sequence>
<evidence type="ECO:0000313" key="2">
    <source>
        <dbReference type="Proteomes" id="UP000805841"/>
    </source>
</evidence>
<protein>
    <submittedName>
        <fullName evidence="1">Uncharacterized protein</fullName>
    </submittedName>
</protein>
<organism evidence="1 2">
    <name type="scientific">Pseudomonas typographi</name>
    <dbReference type="NCBI Taxonomy" id="2715964"/>
    <lineage>
        <taxon>Bacteria</taxon>
        <taxon>Pseudomonadati</taxon>
        <taxon>Pseudomonadota</taxon>
        <taxon>Gammaproteobacteria</taxon>
        <taxon>Pseudomonadales</taxon>
        <taxon>Pseudomonadaceae</taxon>
        <taxon>Pseudomonas</taxon>
    </lineage>
</organism>
<dbReference type="Proteomes" id="UP000805841">
    <property type="component" value="Unassembled WGS sequence"/>
</dbReference>
<name>A0ABR7Z9N4_9PSED</name>
<dbReference type="InterPro" id="IPR055869">
    <property type="entry name" value="DUF7446"/>
</dbReference>
<dbReference type="EMBL" id="JAAOCA010000061">
    <property type="protein sequence ID" value="MBD1602276.1"/>
    <property type="molecule type" value="Genomic_DNA"/>
</dbReference>